<reference evidence="1 2" key="1">
    <citation type="journal article" date="2016" name="Nat. Commun.">
        <title>Thousands of microbial genomes shed light on interconnected biogeochemical processes in an aquifer system.</title>
        <authorList>
            <person name="Anantharaman K."/>
            <person name="Brown C.T."/>
            <person name="Hug L.A."/>
            <person name="Sharon I."/>
            <person name="Castelle C.J."/>
            <person name="Probst A.J."/>
            <person name="Thomas B.C."/>
            <person name="Singh A."/>
            <person name="Wilkins M.J."/>
            <person name="Karaoz U."/>
            <person name="Brodie E.L."/>
            <person name="Williams K.H."/>
            <person name="Hubbard S.S."/>
            <person name="Banfield J.F."/>
        </authorList>
    </citation>
    <scope>NUCLEOTIDE SEQUENCE [LARGE SCALE GENOMIC DNA]</scope>
</reference>
<proteinExistence type="predicted"/>
<evidence type="ECO:0000313" key="1">
    <source>
        <dbReference type="EMBL" id="OGZ09699.1"/>
    </source>
</evidence>
<comment type="caution">
    <text evidence="1">The sequence shown here is derived from an EMBL/GenBank/DDBJ whole genome shotgun (WGS) entry which is preliminary data.</text>
</comment>
<accession>A0A1G2D7W2</accession>
<evidence type="ECO:0000313" key="2">
    <source>
        <dbReference type="Proteomes" id="UP000178099"/>
    </source>
</evidence>
<organism evidence="1 2">
    <name type="scientific">Candidatus Lloydbacteria bacterium RIFCSPHIGHO2_02_FULL_51_22</name>
    <dbReference type="NCBI Taxonomy" id="1798663"/>
    <lineage>
        <taxon>Bacteria</taxon>
        <taxon>Candidatus Lloydiibacteriota</taxon>
    </lineage>
</organism>
<gene>
    <name evidence="1" type="ORF">A3D67_02075</name>
</gene>
<dbReference type="EMBL" id="MHLN01000047">
    <property type="protein sequence ID" value="OGZ09699.1"/>
    <property type="molecule type" value="Genomic_DNA"/>
</dbReference>
<sequence>MKNNMTKEEKFVVNPLEKYFLDYRRSGAKWEIKDKPKYGSSATGWDLQVEHTNKVLLIEAKYIKGPFASALAGLTIAPLMNRPEKMKRDLYRSRFAVVCWAIGCGYNGGKRDKKYKMSGIYQILFDCLIRNLEFWECYSKILKVKYIYFVDSQKVARISFDKIISMATQYKLSSGKSLHEKRLIAEDLLKKLEFK</sequence>
<dbReference type="AlphaFoldDB" id="A0A1G2D7W2"/>
<dbReference type="Proteomes" id="UP000178099">
    <property type="component" value="Unassembled WGS sequence"/>
</dbReference>
<protein>
    <submittedName>
        <fullName evidence="1">Uncharacterized protein</fullName>
    </submittedName>
</protein>
<name>A0A1G2D7W2_9BACT</name>